<dbReference type="Pfam" id="PF03992">
    <property type="entry name" value="ABM"/>
    <property type="match status" value="1"/>
</dbReference>
<dbReference type="Gene3D" id="3.30.70.100">
    <property type="match status" value="1"/>
</dbReference>
<organism evidence="2 3">
    <name type="scientific">Streptomyces scabiei</name>
    <dbReference type="NCBI Taxonomy" id="1930"/>
    <lineage>
        <taxon>Bacteria</taxon>
        <taxon>Bacillati</taxon>
        <taxon>Actinomycetota</taxon>
        <taxon>Actinomycetes</taxon>
        <taxon>Kitasatosporales</taxon>
        <taxon>Streptomycetaceae</taxon>
        <taxon>Streptomyces</taxon>
    </lineage>
</organism>
<reference evidence="2 3" key="2">
    <citation type="journal article" date="2016" name="Genome Announc.">
        <title>Draft Genome Sequences of Streptomyces scabiei S58, Streptomyces turgidiscabies T45, and Streptomyces acidiscabies a10, the Pathogens of Potato Common Scab, Isolated in Japan.</title>
        <authorList>
            <person name="Tomihama T."/>
            <person name="Nishi Y."/>
            <person name="Sakai M."/>
            <person name="Ikenaga M."/>
            <person name="Okubo T."/>
            <person name="Ikeda S."/>
        </authorList>
    </citation>
    <scope>NUCLEOTIDE SEQUENCE [LARGE SCALE GENOMIC DNA]</scope>
    <source>
        <strain evidence="2 3">S58</strain>
    </source>
</reference>
<sequence>MSTVKSAERHIICEVRGQAAHRARVEELLLELVGPARAEAGCLYYDLYQQSDEPDTFYIVDGWASAEAVAEHAEHPNVTKVVERLLPLLEVPLKVTTSNRVSDPA</sequence>
<dbReference type="GeneID" id="79932522"/>
<dbReference type="OrthoDB" id="5244470at2"/>
<dbReference type="OMA" id="ERHIICE"/>
<reference evidence="3" key="3">
    <citation type="submission" date="2016-02" db="EMBL/GenBank/DDBJ databases">
        <title>Draft genome of pathogenic Streptomyces sp. in Japan.</title>
        <authorList>
            <person name="Tomihama T."/>
            <person name="Ikenaga M."/>
            <person name="Sakai M."/>
            <person name="Okubo T."/>
            <person name="Ikeda S."/>
        </authorList>
    </citation>
    <scope>NUCLEOTIDE SEQUENCE [LARGE SCALE GENOMIC DNA]</scope>
    <source>
        <strain evidence="3">S58</strain>
    </source>
</reference>
<dbReference type="PROSITE" id="PS51725">
    <property type="entry name" value="ABM"/>
    <property type="match status" value="1"/>
</dbReference>
<evidence type="ECO:0000259" key="1">
    <source>
        <dbReference type="PROSITE" id="PS51725"/>
    </source>
</evidence>
<dbReference type="InterPro" id="IPR011008">
    <property type="entry name" value="Dimeric_a/b-barrel"/>
</dbReference>
<evidence type="ECO:0000313" key="2">
    <source>
        <dbReference type="EMBL" id="GAQ67781.1"/>
    </source>
</evidence>
<evidence type="ECO:0000313" key="3">
    <source>
        <dbReference type="Proteomes" id="UP000067448"/>
    </source>
</evidence>
<comment type="caution">
    <text evidence="2">The sequence shown here is derived from an EMBL/GenBank/DDBJ whole genome shotgun (WGS) entry which is preliminary data.</text>
</comment>
<keyword evidence="2" id="KW-0503">Monooxygenase</keyword>
<accession>A0A100JY25</accession>
<reference evidence="3" key="1">
    <citation type="submission" date="2015-11" db="EMBL/GenBank/DDBJ databases">
        <authorList>
            <consortium name="Cross-ministerial Strategic Innovation Promotion Program (SIP) consortium"/>
            <person name="Tomihama T."/>
            <person name="Ikenaga M."/>
            <person name="Sakai M."/>
            <person name="Okubo T."/>
            <person name="Ikeda S."/>
        </authorList>
    </citation>
    <scope>NUCLEOTIDE SEQUENCE [LARGE SCALE GENOMIC DNA]</scope>
    <source>
        <strain evidence="3">S58</strain>
    </source>
</reference>
<dbReference type="SUPFAM" id="SSF54909">
    <property type="entry name" value="Dimeric alpha+beta barrel"/>
    <property type="match status" value="1"/>
</dbReference>
<dbReference type="EMBL" id="BCMM01000066">
    <property type="protein sequence ID" value="GAQ67781.1"/>
    <property type="molecule type" value="Genomic_DNA"/>
</dbReference>
<feature type="domain" description="ABM" evidence="1">
    <location>
        <begin position="9"/>
        <end position="97"/>
    </location>
</feature>
<dbReference type="AlphaFoldDB" id="A0A100JY25"/>
<dbReference type="RefSeq" id="WP_013002523.1">
    <property type="nucleotide sequence ID" value="NZ_BCMM01000066.1"/>
</dbReference>
<proteinExistence type="predicted"/>
<dbReference type="InterPro" id="IPR007138">
    <property type="entry name" value="ABM_dom"/>
</dbReference>
<keyword evidence="2" id="KW-0560">Oxidoreductase</keyword>
<dbReference type="PANTHER" id="PTHR33336">
    <property type="entry name" value="QUINOL MONOOXYGENASE YGIN-RELATED"/>
    <property type="match status" value="1"/>
</dbReference>
<gene>
    <name evidence="2" type="ORF">SsS58_08237</name>
</gene>
<dbReference type="GO" id="GO:0004497">
    <property type="term" value="F:monooxygenase activity"/>
    <property type="evidence" value="ECO:0007669"/>
    <property type="project" value="UniProtKB-KW"/>
</dbReference>
<name>A0A100JY25_STRSC</name>
<protein>
    <submittedName>
        <fullName evidence="2">Antibiotic biosynthesis monooxygenase</fullName>
    </submittedName>
</protein>
<dbReference type="InterPro" id="IPR050744">
    <property type="entry name" value="AI-2_Isomerase_LsrG"/>
</dbReference>
<dbReference type="Proteomes" id="UP000067448">
    <property type="component" value="Unassembled WGS sequence"/>
</dbReference>
<dbReference type="PANTHER" id="PTHR33336:SF3">
    <property type="entry name" value="ABM DOMAIN-CONTAINING PROTEIN"/>
    <property type="match status" value="1"/>
</dbReference>